<keyword evidence="10" id="KW-1185">Reference proteome</keyword>
<evidence type="ECO:0000259" key="8">
    <source>
        <dbReference type="PROSITE" id="PS50928"/>
    </source>
</evidence>
<dbReference type="Gene3D" id="1.10.3720.10">
    <property type="entry name" value="MetI-like"/>
    <property type="match status" value="1"/>
</dbReference>
<protein>
    <submittedName>
        <fullName evidence="9">Peptide/nickel transport system permease protein</fullName>
    </submittedName>
</protein>
<evidence type="ECO:0000256" key="2">
    <source>
        <dbReference type="ARBA" id="ARBA00022448"/>
    </source>
</evidence>
<dbReference type="Pfam" id="PF12911">
    <property type="entry name" value="OppC_N"/>
    <property type="match status" value="1"/>
</dbReference>
<dbReference type="InterPro" id="IPR025966">
    <property type="entry name" value="OppC_N"/>
</dbReference>
<gene>
    <name evidence="9" type="ORF">HD601_003501</name>
</gene>
<comment type="caution">
    <text evidence="9">The sequence shown here is derived from an EMBL/GenBank/DDBJ whole genome shotgun (WGS) entry which is preliminary data.</text>
</comment>
<feature type="transmembrane region" description="Helical" evidence="7">
    <location>
        <begin position="114"/>
        <end position="138"/>
    </location>
</feature>
<organism evidence="9 10">
    <name type="scientific">Jiangella mangrovi</name>
    <dbReference type="NCBI Taxonomy" id="1524084"/>
    <lineage>
        <taxon>Bacteria</taxon>
        <taxon>Bacillati</taxon>
        <taxon>Actinomycetota</taxon>
        <taxon>Actinomycetes</taxon>
        <taxon>Jiangellales</taxon>
        <taxon>Jiangellaceae</taxon>
        <taxon>Jiangella</taxon>
    </lineage>
</organism>
<dbReference type="InterPro" id="IPR035906">
    <property type="entry name" value="MetI-like_sf"/>
</dbReference>
<evidence type="ECO:0000256" key="3">
    <source>
        <dbReference type="ARBA" id="ARBA00022475"/>
    </source>
</evidence>
<evidence type="ECO:0000256" key="6">
    <source>
        <dbReference type="ARBA" id="ARBA00023136"/>
    </source>
</evidence>
<sequence length="316" mass="33588">MNAQAAAAALDIGTGGRGLEPIQGKGTWALAWRRLRRDRVAMISLLVIVLILLLALAAPLVAAVTGHPPNQQYRDIGLSPEGLPTAPSRTFWLGTDDLGRDILVRIAYGARVSLLVGVVATGLTVVIGVLVGLAAGYVGGWLDTVLARIVDVVLSVPFLLVAIALVSVTGPSMTVTVLLIGFFSWASVARIVRGQVLSIREREYVEAARSLGAGPVRIMFVDVLPNVLAPVIVYTTLLVPVVIVTQATLSFLGLGLPPPTADWGGMISSAQNYYTTAWWFVVFPGAALLVTTLAFNLFGDGVRDAFDPRLEQTLRR</sequence>
<evidence type="ECO:0000256" key="4">
    <source>
        <dbReference type="ARBA" id="ARBA00022692"/>
    </source>
</evidence>
<proteinExistence type="inferred from homology"/>
<evidence type="ECO:0000256" key="7">
    <source>
        <dbReference type="RuleBase" id="RU363032"/>
    </source>
</evidence>
<reference evidence="9 10" key="1">
    <citation type="submission" date="2020-08" db="EMBL/GenBank/DDBJ databases">
        <title>Sequencing the genomes of 1000 actinobacteria strains.</title>
        <authorList>
            <person name="Klenk H.-P."/>
        </authorList>
    </citation>
    <scope>NUCLEOTIDE SEQUENCE [LARGE SCALE GENOMIC DNA]</scope>
    <source>
        <strain evidence="9 10">DSM 102122</strain>
    </source>
</reference>
<dbReference type="PANTHER" id="PTHR43386:SF1">
    <property type="entry name" value="D,D-DIPEPTIDE TRANSPORT SYSTEM PERMEASE PROTEIN DDPC-RELATED"/>
    <property type="match status" value="1"/>
</dbReference>
<evidence type="ECO:0000313" key="10">
    <source>
        <dbReference type="Proteomes" id="UP000542813"/>
    </source>
</evidence>
<dbReference type="PROSITE" id="PS50928">
    <property type="entry name" value="ABC_TM1"/>
    <property type="match status" value="1"/>
</dbReference>
<dbReference type="AlphaFoldDB" id="A0A7W9GSI3"/>
<keyword evidence="2 7" id="KW-0813">Transport</keyword>
<dbReference type="Proteomes" id="UP000542813">
    <property type="component" value="Unassembled WGS sequence"/>
</dbReference>
<keyword evidence="4 7" id="KW-0812">Transmembrane</keyword>
<dbReference type="EMBL" id="JACHMM010000001">
    <property type="protein sequence ID" value="MBB5788926.1"/>
    <property type="molecule type" value="Genomic_DNA"/>
</dbReference>
<dbReference type="Pfam" id="PF00528">
    <property type="entry name" value="BPD_transp_1"/>
    <property type="match status" value="1"/>
</dbReference>
<keyword evidence="5 7" id="KW-1133">Transmembrane helix</keyword>
<feature type="transmembrane region" description="Helical" evidence="7">
    <location>
        <begin position="227"/>
        <end position="256"/>
    </location>
</feature>
<feature type="transmembrane region" description="Helical" evidence="7">
    <location>
        <begin position="145"/>
        <end position="166"/>
    </location>
</feature>
<dbReference type="CDD" id="cd06261">
    <property type="entry name" value="TM_PBP2"/>
    <property type="match status" value="1"/>
</dbReference>
<evidence type="ECO:0000256" key="1">
    <source>
        <dbReference type="ARBA" id="ARBA00004651"/>
    </source>
</evidence>
<evidence type="ECO:0000256" key="5">
    <source>
        <dbReference type="ARBA" id="ARBA00022989"/>
    </source>
</evidence>
<dbReference type="SUPFAM" id="SSF161098">
    <property type="entry name" value="MetI-like"/>
    <property type="match status" value="1"/>
</dbReference>
<comment type="similarity">
    <text evidence="7">Belongs to the binding-protein-dependent transport system permease family.</text>
</comment>
<dbReference type="RefSeq" id="WP_184823927.1">
    <property type="nucleotide sequence ID" value="NZ_JACHMM010000001.1"/>
</dbReference>
<evidence type="ECO:0000313" key="9">
    <source>
        <dbReference type="EMBL" id="MBB5788926.1"/>
    </source>
</evidence>
<feature type="transmembrane region" description="Helical" evidence="7">
    <location>
        <begin position="276"/>
        <end position="299"/>
    </location>
</feature>
<accession>A0A7W9GSI3</accession>
<dbReference type="InterPro" id="IPR050366">
    <property type="entry name" value="BP-dependent_transpt_permease"/>
</dbReference>
<dbReference type="GO" id="GO:0055085">
    <property type="term" value="P:transmembrane transport"/>
    <property type="evidence" value="ECO:0007669"/>
    <property type="project" value="InterPro"/>
</dbReference>
<keyword evidence="3" id="KW-1003">Cell membrane</keyword>
<name>A0A7W9GSI3_9ACTN</name>
<feature type="transmembrane region" description="Helical" evidence="7">
    <location>
        <begin position="172"/>
        <end position="192"/>
    </location>
</feature>
<keyword evidence="6 7" id="KW-0472">Membrane</keyword>
<dbReference type="GO" id="GO:0005886">
    <property type="term" value="C:plasma membrane"/>
    <property type="evidence" value="ECO:0007669"/>
    <property type="project" value="UniProtKB-SubCell"/>
</dbReference>
<dbReference type="PANTHER" id="PTHR43386">
    <property type="entry name" value="OLIGOPEPTIDE TRANSPORT SYSTEM PERMEASE PROTEIN APPC"/>
    <property type="match status" value="1"/>
</dbReference>
<feature type="domain" description="ABC transmembrane type-1" evidence="8">
    <location>
        <begin position="110"/>
        <end position="299"/>
    </location>
</feature>
<feature type="transmembrane region" description="Helical" evidence="7">
    <location>
        <begin position="40"/>
        <end position="64"/>
    </location>
</feature>
<comment type="subcellular location">
    <subcellularLocation>
        <location evidence="1 7">Cell membrane</location>
        <topology evidence="1 7">Multi-pass membrane protein</topology>
    </subcellularLocation>
</comment>
<dbReference type="InterPro" id="IPR000515">
    <property type="entry name" value="MetI-like"/>
</dbReference>